<dbReference type="AlphaFoldDB" id="A0A3P6QPG8"/>
<name>A0A3P6QPG8_TAEAS</name>
<accession>A0A3P6QPG8</accession>
<sequence>MICGEKLWLAVYADATDRLARLRLLYGLLHSPLLLPSLLLLPCLLLQTALGLPLPPLLYANFLRDLRTFRSSSFPTFALIHKCSYFIARRNGGVQGDAKKLSISCDLIDFISDAPLDFSSSSFSYASFSSSSSLPHDQPATLPCGRLLSFFGHLQVNGVGRGVCGGEHLPLRNTMPTLSTTVQATRKGCNGGRRSALKGRAEAAQSLSRCTCEAERILSP</sequence>
<dbReference type="Proteomes" id="UP000282613">
    <property type="component" value="Unassembled WGS sequence"/>
</dbReference>
<keyword evidence="2" id="KW-1185">Reference proteome</keyword>
<reference evidence="1 2" key="1">
    <citation type="submission" date="2018-11" db="EMBL/GenBank/DDBJ databases">
        <authorList>
            <consortium name="Pathogen Informatics"/>
        </authorList>
    </citation>
    <scope>NUCLEOTIDE SEQUENCE [LARGE SCALE GENOMIC DNA]</scope>
</reference>
<gene>
    <name evidence="1" type="ORF">TASK_LOCUS9785</name>
</gene>
<evidence type="ECO:0000313" key="2">
    <source>
        <dbReference type="Proteomes" id="UP000282613"/>
    </source>
</evidence>
<proteinExistence type="predicted"/>
<protein>
    <submittedName>
        <fullName evidence="1">Uncharacterized protein</fullName>
    </submittedName>
</protein>
<evidence type="ECO:0000313" key="1">
    <source>
        <dbReference type="EMBL" id="VDK45530.1"/>
    </source>
</evidence>
<dbReference type="EMBL" id="UYRS01019472">
    <property type="protein sequence ID" value="VDK45530.1"/>
    <property type="molecule type" value="Genomic_DNA"/>
</dbReference>
<organism evidence="1 2">
    <name type="scientific">Taenia asiatica</name>
    <name type="common">Asian tapeworm</name>
    <dbReference type="NCBI Taxonomy" id="60517"/>
    <lineage>
        <taxon>Eukaryota</taxon>
        <taxon>Metazoa</taxon>
        <taxon>Spiralia</taxon>
        <taxon>Lophotrochozoa</taxon>
        <taxon>Platyhelminthes</taxon>
        <taxon>Cestoda</taxon>
        <taxon>Eucestoda</taxon>
        <taxon>Cyclophyllidea</taxon>
        <taxon>Taeniidae</taxon>
        <taxon>Taenia</taxon>
    </lineage>
</organism>